<sequence length="164" mass="18659">MGTMHRDHANLRMRGHGIEAVVDILAQYLGALPDSVLLHKWLEDITTSTKLTYEIHGKQLPDIDEMNIDQAKEDHEDEAAKMNKSRTSIKLESHIPTDFTDPEWTNLPEEQDGRQVGAKLYPLLASVSKICVHSNGSGDKKYVHCVGSRVCHKKWSYPRNWTKI</sequence>
<dbReference type="EMBL" id="KV425712">
    <property type="protein sequence ID" value="KZT18082.1"/>
    <property type="molecule type" value="Genomic_DNA"/>
</dbReference>
<dbReference type="Proteomes" id="UP000076761">
    <property type="component" value="Unassembled WGS sequence"/>
</dbReference>
<keyword evidence="2" id="KW-1185">Reference proteome</keyword>
<dbReference type="AlphaFoldDB" id="A0A165MA05"/>
<evidence type="ECO:0000313" key="1">
    <source>
        <dbReference type="EMBL" id="KZT18082.1"/>
    </source>
</evidence>
<evidence type="ECO:0000313" key="2">
    <source>
        <dbReference type="Proteomes" id="UP000076761"/>
    </source>
</evidence>
<dbReference type="STRING" id="1314782.A0A165MA05"/>
<accession>A0A165MA05</accession>
<proteinExistence type="predicted"/>
<name>A0A165MA05_9AGAM</name>
<dbReference type="InParanoid" id="A0A165MA05"/>
<protein>
    <submittedName>
        <fullName evidence="1">Uncharacterized protein</fullName>
    </submittedName>
</protein>
<organism evidence="1 2">
    <name type="scientific">Neolentinus lepideus HHB14362 ss-1</name>
    <dbReference type="NCBI Taxonomy" id="1314782"/>
    <lineage>
        <taxon>Eukaryota</taxon>
        <taxon>Fungi</taxon>
        <taxon>Dikarya</taxon>
        <taxon>Basidiomycota</taxon>
        <taxon>Agaricomycotina</taxon>
        <taxon>Agaricomycetes</taxon>
        <taxon>Gloeophyllales</taxon>
        <taxon>Gloeophyllaceae</taxon>
        <taxon>Neolentinus</taxon>
    </lineage>
</organism>
<gene>
    <name evidence="1" type="ORF">NEOLEDRAFT_1197349</name>
</gene>
<reference evidence="1 2" key="1">
    <citation type="journal article" date="2016" name="Mol. Biol. Evol.">
        <title>Comparative Genomics of Early-Diverging Mushroom-Forming Fungi Provides Insights into the Origins of Lignocellulose Decay Capabilities.</title>
        <authorList>
            <person name="Nagy L.G."/>
            <person name="Riley R."/>
            <person name="Tritt A."/>
            <person name="Adam C."/>
            <person name="Daum C."/>
            <person name="Floudas D."/>
            <person name="Sun H."/>
            <person name="Yadav J.S."/>
            <person name="Pangilinan J."/>
            <person name="Larsson K.H."/>
            <person name="Matsuura K."/>
            <person name="Barry K."/>
            <person name="Labutti K."/>
            <person name="Kuo R."/>
            <person name="Ohm R.A."/>
            <person name="Bhattacharya S.S."/>
            <person name="Shirouzu T."/>
            <person name="Yoshinaga Y."/>
            <person name="Martin F.M."/>
            <person name="Grigoriev I.V."/>
            <person name="Hibbett D.S."/>
        </authorList>
    </citation>
    <scope>NUCLEOTIDE SEQUENCE [LARGE SCALE GENOMIC DNA]</scope>
    <source>
        <strain evidence="1 2">HHB14362 ss-1</strain>
    </source>
</reference>
<feature type="non-terminal residue" evidence="1">
    <location>
        <position position="164"/>
    </location>
</feature>